<organism evidence="6 7">
    <name type="scientific">Paenibacillus baimaensis</name>
    <dbReference type="NCBI Taxonomy" id="2982185"/>
    <lineage>
        <taxon>Bacteria</taxon>
        <taxon>Bacillati</taxon>
        <taxon>Bacillota</taxon>
        <taxon>Bacilli</taxon>
        <taxon>Bacillales</taxon>
        <taxon>Paenibacillaceae</taxon>
        <taxon>Paenibacillus</taxon>
    </lineage>
</organism>
<keyword evidence="7" id="KW-1185">Reference proteome</keyword>
<sequence length="298" mass="33707">MELTQLEYFLTVARLQHMTMASKALRITQPALSHAISKLENELNVPLFERNGRNIKLNRYGQMFSKWIEQAMHNIENGMQEIEEWSNPDTGVISISYLNILGVDLVPTLVKAYQLNHPNVRFELTQGNLGDIDEHLEQGLSDLMITSKESIIDNHQWIVIHTMPLYIVVSSRHRFAGHSALSLAELSGEPFVGLKNNCGLKATILSRFQNTGFVLTSTYDAEDLITVAGFIKADLGVSVLPKTLGLMLDGLVWIPITDEGWYWEIGLKWRKDHYVSPAAKRFIEYVELSSSNHDEPQG</sequence>
<dbReference type="Gene3D" id="3.40.190.290">
    <property type="match status" value="1"/>
</dbReference>
<dbReference type="Pfam" id="PF00126">
    <property type="entry name" value="HTH_1"/>
    <property type="match status" value="1"/>
</dbReference>
<evidence type="ECO:0000256" key="4">
    <source>
        <dbReference type="ARBA" id="ARBA00023163"/>
    </source>
</evidence>
<evidence type="ECO:0000256" key="3">
    <source>
        <dbReference type="ARBA" id="ARBA00023125"/>
    </source>
</evidence>
<dbReference type="Gene3D" id="1.10.10.10">
    <property type="entry name" value="Winged helix-like DNA-binding domain superfamily/Winged helix DNA-binding domain"/>
    <property type="match status" value="1"/>
</dbReference>
<dbReference type="PROSITE" id="PS50931">
    <property type="entry name" value="HTH_LYSR"/>
    <property type="match status" value="1"/>
</dbReference>
<keyword evidence="3" id="KW-0238">DNA-binding</keyword>
<evidence type="ECO:0000256" key="1">
    <source>
        <dbReference type="ARBA" id="ARBA00009437"/>
    </source>
</evidence>
<gene>
    <name evidence="6" type="ORF">OB236_35625</name>
</gene>
<evidence type="ECO:0000313" key="6">
    <source>
        <dbReference type="EMBL" id="MCU6797469.1"/>
    </source>
</evidence>
<dbReference type="SUPFAM" id="SSF46785">
    <property type="entry name" value="Winged helix' DNA-binding domain"/>
    <property type="match status" value="1"/>
</dbReference>
<dbReference type="InterPro" id="IPR036388">
    <property type="entry name" value="WH-like_DNA-bd_sf"/>
</dbReference>
<accession>A0ABT2UUY4</accession>
<feature type="domain" description="HTH lysR-type" evidence="5">
    <location>
        <begin position="1"/>
        <end position="58"/>
    </location>
</feature>
<proteinExistence type="inferred from homology"/>
<name>A0ABT2UUY4_9BACL</name>
<keyword evidence="2" id="KW-0805">Transcription regulation</keyword>
<dbReference type="InterPro" id="IPR000847">
    <property type="entry name" value="LysR_HTH_N"/>
</dbReference>
<evidence type="ECO:0000259" key="5">
    <source>
        <dbReference type="PROSITE" id="PS50931"/>
    </source>
</evidence>
<evidence type="ECO:0000256" key="2">
    <source>
        <dbReference type="ARBA" id="ARBA00023015"/>
    </source>
</evidence>
<dbReference type="Pfam" id="PF03466">
    <property type="entry name" value="LysR_substrate"/>
    <property type="match status" value="1"/>
</dbReference>
<protein>
    <submittedName>
        <fullName evidence="6">LysR family transcriptional regulator</fullName>
    </submittedName>
</protein>
<dbReference type="PANTHER" id="PTHR30419:SF28">
    <property type="entry name" value="HTH-TYPE TRANSCRIPTIONAL REGULATOR BSDA"/>
    <property type="match status" value="1"/>
</dbReference>
<reference evidence="6 7" key="1">
    <citation type="submission" date="2022-09" db="EMBL/GenBank/DDBJ databases">
        <authorList>
            <person name="Han X.L."/>
            <person name="Wang Q."/>
            <person name="Lu T."/>
        </authorList>
    </citation>
    <scope>NUCLEOTIDE SEQUENCE [LARGE SCALE GENOMIC DNA]</scope>
    <source>
        <strain evidence="6 7">WQ 127069</strain>
    </source>
</reference>
<dbReference type="InterPro" id="IPR005119">
    <property type="entry name" value="LysR_subst-bd"/>
</dbReference>
<dbReference type="PANTHER" id="PTHR30419">
    <property type="entry name" value="HTH-TYPE TRANSCRIPTIONAL REGULATOR YBHD"/>
    <property type="match status" value="1"/>
</dbReference>
<keyword evidence="4" id="KW-0804">Transcription</keyword>
<dbReference type="PRINTS" id="PR00039">
    <property type="entry name" value="HTHLYSR"/>
</dbReference>
<dbReference type="SUPFAM" id="SSF53850">
    <property type="entry name" value="Periplasmic binding protein-like II"/>
    <property type="match status" value="1"/>
</dbReference>
<dbReference type="InterPro" id="IPR050950">
    <property type="entry name" value="HTH-type_LysR_regulators"/>
</dbReference>
<dbReference type="Proteomes" id="UP001652445">
    <property type="component" value="Unassembled WGS sequence"/>
</dbReference>
<evidence type="ECO:0000313" key="7">
    <source>
        <dbReference type="Proteomes" id="UP001652445"/>
    </source>
</evidence>
<dbReference type="InterPro" id="IPR036390">
    <property type="entry name" value="WH_DNA-bd_sf"/>
</dbReference>
<comment type="similarity">
    <text evidence="1">Belongs to the LysR transcriptional regulatory family.</text>
</comment>
<comment type="caution">
    <text evidence="6">The sequence shown here is derived from an EMBL/GenBank/DDBJ whole genome shotgun (WGS) entry which is preliminary data.</text>
</comment>
<dbReference type="EMBL" id="JAOQIO010000121">
    <property type="protein sequence ID" value="MCU6797469.1"/>
    <property type="molecule type" value="Genomic_DNA"/>
</dbReference>
<dbReference type="RefSeq" id="WP_262688251.1">
    <property type="nucleotide sequence ID" value="NZ_JAOQIO010000121.1"/>
</dbReference>